<sequence length="336" mass="38870">MEKPHPSEVSFILPPPLNLLPFRPHARGEEIVSKTHEWAKKKLLLCFPSSDSFDRFWKGKGVMFLPLSFPSFSDDRLFRAQNLITYLFALDDVISEDIDNNVDISQRDQTKSREVYTQIAGVFKGSHVENAGPWASALMDVWNLMAGFEEEHALRARHRDYTYEEMKFVRRKSSGMDLTILLIEYGIHVDLTDEFKESKSLRRLHELALDQMLLYHEILSFRKEYFAGLDEMNSVAFWARPGHSKLQEAVDTAMMLITKSEREFVKEREELLKTPLGQQSNVFAYLEELGYTMAGCQRFQFLAPRYHGLNHEWNGAMSGKFILTPEKTIFPSVSDG</sequence>
<dbReference type="Pfam" id="PF19086">
    <property type="entry name" value="Terpene_syn_C_2"/>
    <property type="match status" value="1"/>
</dbReference>
<reference evidence="5 6" key="1">
    <citation type="submission" date="2019-10" db="EMBL/GenBank/DDBJ databases">
        <authorList>
            <person name="Palmer J.M."/>
        </authorList>
    </citation>
    <scope>NUCLEOTIDE SEQUENCE [LARGE SCALE GENOMIC DNA]</scope>
    <source>
        <strain evidence="5 6">TWF718</strain>
    </source>
</reference>
<protein>
    <recommendedName>
        <fullName evidence="4">Terpene synthase</fullName>
        <ecNumber evidence="4">4.2.3.-</ecNumber>
    </recommendedName>
</protein>
<dbReference type="GO" id="GO:0008299">
    <property type="term" value="P:isoprenoid biosynthetic process"/>
    <property type="evidence" value="ECO:0007669"/>
    <property type="project" value="UniProtKB-ARBA"/>
</dbReference>
<dbReference type="InterPro" id="IPR034686">
    <property type="entry name" value="Terpene_cyclase-like_2"/>
</dbReference>
<dbReference type="InterPro" id="IPR008949">
    <property type="entry name" value="Isoprenoid_synthase_dom_sf"/>
</dbReference>
<dbReference type="PANTHER" id="PTHR35201:SF4">
    <property type="entry name" value="BETA-PINACENE SYNTHASE-RELATED"/>
    <property type="match status" value="1"/>
</dbReference>
<comment type="similarity">
    <text evidence="2 4">Belongs to the terpene synthase family.</text>
</comment>
<evidence type="ECO:0000313" key="6">
    <source>
        <dbReference type="Proteomes" id="UP001313282"/>
    </source>
</evidence>
<gene>
    <name evidence="5" type="ORF">TWF718_004004</name>
</gene>
<evidence type="ECO:0000256" key="3">
    <source>
        <dbReference type="ARBA" id="ARBA00022842"/>
    </source>
</evidence>
<evidence type="ECO:0000313" key="5">
    <source>
        <dbReference type="EMBL" id="KAK6350819.1"/>
    </source>
</evidence>
<dbReference type="PANTHER" id="PTHR35201">
    <property type="entry name" value="TERPENE SYNTHASE"/>
    <property type="match status" value="1"/>
</dbReference>
<evidence type="ECO:0000256" key="4">
    <source>
        <dbReference type="RuleBase" id="RU366034"/>
    </source>
</evidence>
<evidence type="ECO:0000256" key="2">
    <source>
        <dbReference type="ARBA" id="ARBA00006333"/>
    </source>
</evidence>
<dbReference type="Proteomes" id="UP001313282">
    <property type="component" value="Unassembled WGS sequence"/>
</dbReference>
<dbReference type="AlphaFoldDB" id="A0AAN8MX89"/>
<comment type="caution">
    <text evidence="5">The sequence shown here is derived from an EMBL/GenBank/DDBJ whole genome shotgun (WGS) entry which is preliminary data.</text>
</comment>
<proteinExistence type="inferred from homology"/>
<organism evidence="5 6">
    <name type="scientific">Orbilia javanica</name>
    <dbReference type="NCBI Taxonomy" id="47235"/>
    <lineage>
        <taxon>Eukaryota</taxon>
        <taxon>Fungi</taxon>
        <taxon>Dikarya</taxon>
        <taxon>Ascomycota</taxon>
        <taxon>Pezizomycotina</taxon>
        <taxon>Orbiliomycetes</taxon>
        <taxon>Orbiliales</taxon>
        <taxon>Orbiliaceae</taxon>
        <taxon>Orbilia</taxon>
    </lineage>
</organism>
<keyword evidence="4" id="KW-0456">Lyase</keyword>
<keyword evidence="3 4" id="KW-0460">Magnesium</keyword>
<keyword evidence="6" id="KW-1185">Reference proteome</keyword>
<comment type="cofactor">
    <cofactor evidence="1 4">
        <name>Mg(2+)</name>
        <dbReference type="ChEBI" id="CHEBI:18420"/>
    </cofactor>
</comment>
<dbReference type="Gene3D" id="1.10.600.10">
    <property type="entry name" value="Farnesyl Diphosphate Synthase"/>
    <property type="match status" value="1"/>
</dbReference>
<name>A0AAN8MX89_9PEZI</name>
<accession>A0AAN8MX89</accession>
<dbReference type="GO" id="GO:0046872">
    <property type="term" value="F:metal ion binding"/>
    <property type="evidence" value="ECO:0007669"/>
    <property type="project" value="UniProtKB-KW"/>
</dbReference>
<dbReference type="EC" id="4.2.3.-" evidence="4"/>
<dbReference type="EMBL" id="JAVHNR010000002">
    <property type="protein sequence ID" value="KAK6350819.1"/>
    <property type="molecule type" value="Genomic_DNA"/>
</dbReference>
<keyword evidence="4" id="KW-0479">Metal-binding</keyword>
<dbReference type="SUPFAM" id="SSF48576">
    <property type="entry name" value="Terpenoid synthases"/>
    <property type="match status" value="1"/>
</dbReference>
<evidence type="ECO:0000256" key="1">
    <source>
        <dbReference type="ARBA" id="ARBA00001946"/>
    </source>
</evidence>
<dbReference type="GO" id="GO:0010333">
    <property type="term" value="F:terpene synthase activity"/>
    <property type="evidence" value="ECO:0007669"/>
    <property type="project" value="InterPro"/>
</dbReference>